<feature type="domain" description="Major facilitator superfamily (MFS) profile" evidence="7">
    <location>
        <begin position="31"/>
        <end position="445"/>
    </location>
</feature>
<dbReference type="OrthoDB" id="8596007at2"/>
<dbReference type="InterPro" id="IPR011701">
    <property type="entry name" value="MFS"/>
</dbReference>
<dbReference type="CDD" id="cd17319">
    <property type="entry name" value="MFS_ExuT_GudP_like"/>
    <property type="match status" value="1"/>
</dbReference>
<feature type="transmembrane region" description="Helical" evidence="6">
    <location>
        <begin position="257"/>
        <end position="277"/>
    </location>
</feature>
<dbReference type="InterPro" id="IPR050382">
    <property type="entry name" value="MFS_Na/Anion_cotransporter"/>
</dbReference>
<dbReference type="InterPro" id="IPR020846">
    <property type="entry name" value="MFS_dom"/>
</dbReference>
<name>A0A7K3TIV7_9BIFI</name>
<dbReference type="RefSeq" id="WP_152350405.1">
    <property type="nucleotide sequence ID" value="NZ_WBSN01000008.1"/>
</dbReference>
<feature type="transmembrane region" description="Helical" evidence="6">
    <location>
        <begin position="389"/>
        <end position="412"/>
    </location>
</feature>
<comment type="caution">
    <text evidence="8">The sequence shown here is derived from an EMBL/GenBank/DDBJ whole genome shotgun (WGS) entry which is preliminary data.</text>
</comment>
<keyword evidence="3 6" id="KW-0812">Transmembrane</keyword>
<proteinExistence type="predicted"/>
<feature type="transmembrane region" description="Helical" evidence="6">
    <location>
        <begin position="330"/>
        <end position="348"/>
    </location>
</feature>
<dbReference type="PROSITE" id="PS50850">
    <property type="entry name" value="MFS"/>
    <property type="match status" value="1"/>
</dbReference>
<reference evidence="8 9" key="1">
    <citation type="submission" date="2019-10" db="EMBL/GenBank/DDBJ databases">
        <title>Bifidobacterium from non-human primates.</title>
        <authorList>
            <person name="Modesto M."/>
        </authorList>
    </citation>
    <scope>NUCLEOTIDE SEQUENCE [LARGE SCALE GENOMIC DNA]</scope>
    <source>
        <strain evidence="8 9">TREC</strain>
    </source>
</reference>
<dbReference type="AlphaFoldDB" id="A0A7K3TIV7"/>
<feature type="transmembrane region" description="Helical" evidence="6">
    <location>
        <begin position="354"/>
        <end position="377"/>
    </location>
</feature>
<dbReference type="PANTHER" id="PTHR11662:SF399">
    <property type="entry name" value="FI19708P1-RELATED"/>
    <property type="match status" value="1"/>
</dbReference>
<evidence type="ECO:0000313" key="9">
    <source>
        <dbReference type="Proteomes" id="UP000469763"/>
    </source>
</evidence>
<dbReference type="InterPro" id="IPR000849">
    <property type="entry name" value="Sugar_P_transporter"/>
</dbReference>
<feature type="transmembrane region" description="Helical" evidence="6">
    <location>
        <begin position="297"/>
        <end position="318"/>
    </location>
</feature>
<keyword evidence="2" id="KW-1003">Cell membrane</keyword>
<feature type="transmembrane region" description="Helical" evidence="6">
    <location>
        <begin position="418"/>
        <end position="440"/>
    </location>
</feature>
<keyword evidence="5 6" id="KW-0472">Membrane</keyword>
<evidence type="ECO:0000313" key="8">
    <source>
        <dbReference type="EMBL" id="NEG79037.1"/>
    </source>
</evidence>
<dbReference type="SUPFAM" id="SSF103473">
    <property type="entry name" value="MFS general substrate transporter"/>
    <property type="match status" value="1"/>
</dbReference>
<dbReference type="GO" id="GO:0005886">
    <property type="term" value="C:plasma membrane"/>
    <property type="evidence" value="ECO:0007669"/>
    <property type="project" value="UniProtKB-SubCell"/>
</dbReference>
<organism evidence="8 9">
    <name type="scientific">Bifidobacterium avesanii</name>
    <dbReference type="NCBI Taxonomy" id="1798157"/>
    <lineage>
        <taxon>Bacteria</taxon>
        <taxon>Bacillati</taxon>
        <taxon>Actinomycetota</taxon>
        <taxon>Actinomycetes</taxon>
        <taxon>Bifidobacteriales</taxon>
        <taxon>Bifidobacteriaceae</taxon>
        <taxon>Bifidobacterium</taxon>
    </lineage>
</organism>
<dbReference type="Proteomes" id="UP000469763">
    <property type="component" value="Unassembled WGS sequence"/>
</dbReference>
<keyword evidence="4 6" id="KW-1133">Transmembrane helix</keyword>
<comment type="subcellular location">
    <subcellularLocation>
        <location evidence="1">Cell membrane</location>
        <topology evidence="1">Multi-pass membrane protein</topology>
    </subcellularLocation>
</comment>
<evidence type="ECO:0000256" key="1">
    <source>
        <dbReference type="ARBA" id="ARBA00004651"/>
    </source>
</evidence>
<keyword evidence="9" id="KW-1185">Reference proteome</keyword>
<dbReference type="EMBL" id="WHZY01000015">
    <property type="protein sequence ID" value="NEG79037.1"/>
    <property type="molecule type" value="Genomic_DNA"/>
</dbReference>
<feature type="transmembrane region" description="Helical" evidence="6">
    <location>
        <begin position="64"/>
        <end position="85"/>
    </location>
</feature>
<evidence type="ECO:0000256" key="4">
    <source>
        <dbReference type="ARBA" id="ARBA00022989"/>
    </source>
</evidence>
<dbReference type="PANTHER" id="PTHR11662">
    <property type="entry name" value="SOLUTE CARRIER FAMILY 17"/>
    <property type="match status" value="1"/>
</dbReference>
<protein>
    <submittedName>
        <fullName evidence="8">MFS transporter</fullName>
    </submittedName>
</protein>
<sequence length="455" mass="48470">MSETVSSTAQPQAKSLSAGEVAKSKRLRWFFVALLVIGGVVNYLDRSNLSIANTTIAHEFGLSSTQMGLILAAFSWPYAIANLPAGYLVDKLGPKRVYSWAATLWSIVSLLSATASSYGAFYAFRVLLGVTESPFFTAGLKVCDNWFDEKEKALPVSIVNTGSQIANAIAPPVLTMLLIATGWRGMFLIVGGIGLLVTLIWVICYRNPTIQETAAIKGEEWAKLAAEMNAEANKAGENGKKKSGNGWLSLFKQANTYFMIIGAFGIFYTVWVFLTWLPTYLQTARGFDLMTSGWLAALPYLCGIVGVLTGGWLSGKLLEAGRSTIVARKVPIVGGAFLAAIAVLPVGYVDNTALSMVLLCIGYFASQVPIGCMWTLASDVAAPDQVSSLGAIQNFGGFMGAAMAPMLTGYILDSTGHNFTLAFVVAGVLLLVGAASYLFFVKDRSAKTQSVKAAA</sequence>
<dbReference type="GO" id="GO:0022857">
    <property type="term" value="F:transmembrane transporter activity"/>
    <property type="evidence" value="ECO:0007669"/>
    <property type="project" value="InterPro"/>
</dbReference>
<evidence type="ECO:0000256" key="3">
    <source>
        <dbReference type="ARBA" id="ARBA00022692"/>
    </source>
</evidence>
<dbReference type="PIRSF" id="PIRSF002808">
    <property type="entry name" value="Hexose_phosphate_transp"/>
    <property type="match status" value="1"/>
</dbReference>
<feature type="transmembrane region" description="Helical" evidence="6">
    <location>
        <begin position="97"/>
        <end position="124"/>
    </location>
</feature>
<feature type="transmembrane region" description="Helical" evidence="6">
    <location>
        <begin position="183"/>
        <end position="204"/>
    </location>
</feature>
<evidence type="ECO:0000256" key="2">
    <source>
        <dbReference type="ARBA" id="ARBA00022475"/>
    </source>
</evidence>
<evidence type="ECO:0000256" key="5">
    <source>
        <dbReference type="ARBA" id="ARBA00023136"/>
    </source>
</evidence>
<gene>
    <name evidence="8" type="ORF">GFD22_08675</name>
</gene>
<evidence type="ECO:0000256" key="6">
    <source>
        <dbReference type="SAM" id="Phobius"/>
    </source>
</evidence>
<dbReference type="Gene3D" id="1.20.1250.20">
    <property type="entry name" value="MFS general substrate transporter like domains"/>
    <property type="match status" value="2"/>
</dbReference>
<feature type="transmembrane region" description="Helical" evidence="6">
    <location>
        <begin position="27"/>
        <end position="44"/>
    </location>
</feature>
<dbReference type="Pfam" id="PF07690">
    <property type="entry name" value="MFS_1"/>
    <property type="match status" value="1"/>
</dbReference>
<evidence type="ECO:0000259" key="7">
    <source>
        <dbReference type="PROSITE" id="PS50850"/>
    </source>
</evidence>
<accession>A0A7K3TIV7</accession>
<dbReference type="InterPro" id="IPR036259">
    <property type="entry name" value="MFS_trans_sf"/>
</dbReference>